<gene>
    <name evidence="1" type="primary">HaOG205155</name>
    <name evidence="1" type="ORF">B5X24_HaOG205155</name>
</gene>
<dbReference type="AlphaFoldDB" id="A0A2W1BSB4"/>
<evidence type="ECO:0000313" key="2">
    <source>
        <dbReference type="Proteomes" id="UP000249218"/>
    </source>
</evidence>
<proteinExistence type="predicted"/>
<reference evidence="1 2" key="1">
    <citation type="journal article" date="2017" name="BMC Biol.">
        <title>Genomic innovations, transcriptional plasticity and gene loss underlying the evolution and divergence of two highly polyphagous and invasive Helicoverpa pest species.</title>
        <authorList>
            <person name="Pearce S.L."/>
            <person name="Clarke D.F."/>
            <person name="East P.D."/>
            <person name="Elfekih S."/>
            <person name="Gordon K.H."/>
            <person name="Jermiin L.S."/>
            <person name="McGaughran A."/>
            <person name="Oakeshott J.G."/>
            <person name="Papanikolaou A."/>
            <person name="Perera O.P."/>
            <person name="Rane R.V."/>
            <person name="Richards S."/>
            <person name="Tay W.T."/>
            <person name="Walsh T.K."/>
            <person name="Anderson A."/>
            <person name="Anderson C.J."/>
            <person name="Asgari S."/>
            <person name="Board P.G."/>
            <person name="Bretschneider A."/>
            <person name="Campbell P.M."/>
            <person name="Chertemps T."/>
            <person name="Christeller J.T."/>
            <person name="Coppin C.W."/>
            <person name="Downes S.J."/>
            <person name="Duan G."/>
            <person name="Farnsworth C.A."/>
            <person name="Good R.T."/>
            <person name="Han L.B."/>
            <person name="Han Y.C."/>
            <person name="Hatje K."/>
            <person name="Horne I."/>
            <person name="Huang Y.P."/>
            <person name="Hughes D.S."/>
            <person name="Jacquin-Joly E."/>
            <person name="James W."/>
            <person name="Jhangiani S."/>
            <person name="Kollmar M."/>
            <person name="Kuwar S.S."/>
            <person name="Li S."/>
            <person name="Liu N.Y."/>
            <person name="Maibeche M.T."/>
            <person name="Miller J.R."/>
            <person name="Montagne N."/>
            <person name="Perry T."/>
            <person name="Qu J."/>
            <person name="Song S.V."/>
            <person name="Sutton G.G."/>
            <person name="Vogel H."/>
            <person name="Walenz B.P."/>
            <person name="Xu W."/>
            <person name="Zhang H.J."/>
            <person name="Zou Z."/>
            <person name="Batterham P."/>
            <person name="Edwards O.R."/>
            <person name="Feyereisen R."/>
            <person name="Gibbs R.A."/>
            <person name="Heckel D.G."/>
            <person name="McGrath A."/>
            <person name="Robin C."/>
            <person name="Scherer S.E."/>
            <person name="Worley K.C."/>
            <person name="Wu Y.D."/>
        </authorList>
    </citation>
    <scope>NUCLEOTIDE SEQUENCE [LARGE SCALE GENOMIC DNA]</scope>
    <source>
        <strain evidence="1">Harm_GR_Male_#8</strain>
        <tissue evidence="1">Whole organism</tissue>
    </source>
</reference>
<keyword evidence="2" id="KW-1185">Reference proteome</keyword>
<dbReference type="Proteomes" id="UP000249218">
    <property type="component" value="Unassembled WGS sequence"/>
</dbReference>
<protein>
    <submittedName>
        <fullName evidence="1">Uncharacterized protein</fullName>
    </submittedName>
</protein>
<dbReference type="OrthoDB" id="75950at2759"/>
<accession>A0A2W1BSB4</accession>
<dbReference type="EMBL" id="KZ149970">
    <property type="protein sequence ID" value="PZC76077.1"/>
    <property type="molecule type" value="Genomic_DNA"/>
</dbReference>
<evidence type="ECO:0000313" key="1">
    <source>
        <dbReference type="EMBL" id="PZC76077.1"/>
    </source>
</evidence>
<name>A0A2W1BSB4_HELAM</name>
<sequence>MEPLPPRQKAPKDGQGPRGWPDCYYTSRVLDSTFRYVKFVKKLRALEDEQRRGAVNKLKEEKDKQYSDFFIRCDRRSLINNVARRVDLCLTSYQEDLKAKRQRLVDLLTAEEEMNIRKFVEQAQAGAEALWQDKKDRLAFLLDKRQKEHEEKYKDIPM</sequence>
<organism evidence="1 2">
    <name type="scientific">Helicoverpa armigera</name>
    <name type="common">Cotton bollworm</name>
    <name type="synonym">Heliothis armigera</name>
    <dbReference type="NCBI Taxonomy" id="29058"/>
    <lineage>
        <taxon>Eukaryota</taxon>
        <taxon>Metazoa</taxon>
        <taxon>Ecdysozoa</taxon>
        <taxon>Arthropoda</taxon>
        <taxon>Hexapoda</taxon>
        <taxon>Insecta</taxon>
        <taxon>Pterygota</taxon>
        <taxon>Neoptera</taxon>
        <taxon>Endopterygota</taxon>
        <taxon>Lepidoptera</taxon>
        <taxon>Glossata</taxon>
        <taxon>Ditrysia</taxon>
        <taxon>Noctuoidea</taxon>
        <taxon>Noctuidae</taxon>
        <taxon>Heliothinae</taxon>
        <taxon>Helicoverpa</taxon>
    </lineage>
</organism>